<evidence type="ECO:0000313" key="2">
    <source>
        <dbReference type="EMBL" id="OWY99096.1"/>
    </source>
</evidence>
<sequence length="152" mass="17212">MWEPQRCETCDVSTQTDPGWENECENILYASRDRAWIEYEAEPEPERSVDPTEESGRSNATDVGTLPGSSSQTDERTPVQKLEAEYIRVRKATQEDLDLEPGVYIHEESELMSQLRDDLMMLPNLSDLTSECDISTADVGSPDGPLQQRKRS</sequence>
<comment type="caution">
    <text evidence="2">The sequence shown here is derived from an EMBL/GenBank/DDBJ whole genome shotgun (WGS) entry which is preliminary data.</text>
</comment>
<feature type="region of interest" description="Disordered" evidence="1">
    <location>
        <begin position="39"/>
        <end position="81"/>
    </location>
</feature>
<accession>A0A225V2X9</accession>
<proteinExistence type="predicted"/>
<evidence type="ECO:0000313" key="3">
    <source>
        <dbReference type="Proteomes" id="UP000198211"/>
    </source>
</evidence>
<dbReference type="AlphaFoldDB" id="A0A225V2X9"/>
<dbReference type="Proteomes" id="UP000198211">
    <property type="component" value="Unassembled WGS sequence"/>
</dbReference>
<keyword evidence="3" id="KW-1185">Reference proteome</keyword>
<evidence type="ECO:0000256" key="1">
    <source>
        <dbReference type="SAM" id="MobiDB-lite"/>
    </source>
</evidence>
<gene>
    <name evidence="2" type="ORF">PHMEG_00029967</name>
</gene>
<feature type="compositionally biased region" description="Basic and acidic residues" evidence="1">
    <location>
        <begin position="44"/>
        <end position="56"/>
    </location>
</feature>
<reference evidence="3" key="1">
    <citation type="submission" date="2017-03" db="EMBL/GenBank/DDBJ databases">
        <title>Phytopthora megakarya and P. palmivora, two closely related causual agents of cacao black pod achieved similar genome size and gene model numbers by different mechanisms.</title>
        <authorList>
            <person name="Ali S."/>
            <person name="Shao J."/>
            <person name="Larry D.J."/>
            <person name="Kronmiller B."/>
            <person name="Shen D."/>
            <person name="Strem M.D."/>
            <person name="Melnick R.L."/>
            <person name="Guiltinan M.J."/>
            <person name="Tyler B.M."/>
            <person name="Meinhardt L.W."/>
            <person name="Bailey B.A."/>
        </authorList>
    </citation>
    <scope>NUCLEOTIDE SEQUENCE [LARGE SCALE GENOMIC DNA]</scope>
    <source>
        <strain evidence="3">zdho120</strain>
    </source>
</reference>
<dbReference type="OrthoDB" id="106507at2759"/>
<feature type="compositionally biased region" description="Polar residues" evidence="1">
    <location>
        <begin position="57"/>
        <end position="72"/>
    </location>
</feature>
<name>A0A225V2X9_9STRA</name>
<protein>
    <submittedName>
        <fullName evidence="2">Uncharacterized protein</fullName>
    </submittedName>
</protein>
<dbReference type="EMBL" id="NBNE01008796">
    <property type="protein sequence ID" value="OWY99096.1"/>
    <property type="molecule type" value="Genomic_DNA"/>
</dbReference>
<organism evidence="2 3">
    <name type="scientific">Phytophthora megakarya</name>
    <dbReference type="NCBI Taxonomy" id="4795"/>
    <lineage>
        <taxon>Eukaryota</taxon>
        <taxon>Sar</taxon>
        <taxon>Stramenopiles</taxon>
        <taxon>Oomycota</taxon>
        <taxon>Peronosporomycetes</taxon>
        <taxon>Peronosporales</taxon>
        <taxon>Peronosporaceae</taxon>
        <taxon>Phytophthora</taxon>
    </lineage>
</organism>
<feature type="region of interest" description="Disordered" evidence="1">
    <location>
        <begin position="133"/>
        <end position="152"/>
    </location>
</feature>